<dbReference type="Proteomes" id="UP000307808">
    <property type="component" value="Unassembled WGS sequence"/>
</dbReference>
<keyword evidence="3" id="KW-1003">Cell membrane</keyword>
<proteinExistence type="inferred from homology"/>
<evidence type="ECO:0000256" key="4">
    <source>
        <dbReference type="ARBA" id="ARBA00022692"/>
    </source>
</evidence>
<name>A0A4U2YN02_9ACTN</name>
<evidence type="ECO:0000256" key="2">
    <source>
        <dbReference type="ARBA" id="ARBA00006448"/>
    </source>
</evidence>
<dbReference type="InterPro" id="IPR007353">
    <property type="entry name" value="DUF421"/>
</dbReference>
<keyword evidence="4 7" id="KW-0812">Transmembrane</keyword>
<accession>A0A4U2YN02</accession>
<evidence type="ECO:0000256" key="3">
    <source>
        <dbReference type="ARBA" id="ARBA00022475"/>
    </source>
</evidence>
<dbReference type="InterPro" id="IPR023090">
    <property type="entry name" value="UPF0702_alpha/beta_dom_sf"/>
</dbReference>
<evidence type="ECO:0000259" key="9">
    <source>
        <dbReference type="Pfam" id="PF20730"/>
    </source>
</evidence>
<keyword evidence="5 7" id="KW-1133">Transmembrane helix</keyword>
<dbReference type="Pfam" id="PF04239">
    <property type="entry name" value="DUF421"/>
    <property type="match status" value="1"/>
</dbReference>
<evidence type="ECO:0000256" key="5">
    <source>
        <dbReference type="ARBA" id="ARBA00022989"/>
    </source>
</evidence>
<feature type="domain" description="YetF C-terminal" evidence="8">
    <location>
        <begin position="79"/>
        <end position="147"/>
    </location>
</feature>
<dbReference type="PANTHER" id="PTHR34582:SF6">
    <property type="entry name" value="UPF0702 TRANSMEMBRANE PROTEIN YCAP"/>
    <property type="match status" value="1"/>
</dbReference>
<keyword evidence="6 7" id="KW-0472">Membrane</keyword>
<feature type="transmembrane region" description="Helical" evidence="7">
    <location>
        <begin position="29"/>
        <end position="49"/>
    </location>
</feature>
<dbReference type="AlphaFoldDB" id="A0A4U2YN02"/>
<sequence>MVTAFYSVLVFFLLMAVLRIMGKRELSQLSAFDLVVLFVIGDLVAEAVISEDTSFFGAVIAISTFTLLTVLVSWVAFRFPRLQPALDGTPTVIVRDGSPDDGAMKRERITLFDLREAARNEGIRDIADIELALLEPDGSFSFFTRQDR</sequence>
<dbReference type="RefSeq" id="WP_138868057.1">
    <property type="nucleotide sequence ID" value="NZ_CP040748.1"/>
</dbReference>
<evidence type="ECO:0000259" key="8">
    <source>
        <dbReference type="Pfam" id="PF04239"/>
    </source>
</evidence>
<evidence type="ECO:0000256" key="7">
    <source>
        <dbReference type="SAM" id="Phobius"/>
    </source>
</evidence>
<dbReference type="Gene3D" id="3.30.240.20">
    <property type="entry name" value="bsu07140 like domains"/>
    <property type="match status" value="1"/>
</dbReference>
<comment type="subcellular location">
    <subcellularLocation>
        <location evidence="1">Cell membrane</location>
        <topology evidence="1">Multi-pass membrane protein</topology>
    </subcellularLocation>
</comment>
<organism evidence="10 11">
    <name type="scientific">Nocardioides jishulii</name>
    <dbReference type="NCBI Taxonomy" id="2575440"/>
    <lineage>
        <taxon>Bacteria</taxon>
        <taxon>Bacillati</taxon>
        <taxon>Actinomycetota</taxon>
        <taxon>Actinomycetes</taxon>
        <taxon>Propionibacteriales</taxon>
        <taxon>Nocardioidaceae</taxon>
        <taxon>Nocardioides</taxon>
    </lineage>
</organism>
<reference evidence="10 11" key="1">
    <citation type="submission" date="2019-04" db="EMBL/GenBank/DDBJ databases">
        <authorList>
            <person name="Dong K."/>
        </authorList>
    </citation>
    <scope>NUCLEOTIDE SEQUENCE [LARGE SCALE GENOMIC DNA]</scope>
    <source>
        <strain evidence="11">dk3543</strain>
    </source>
</reference>
<feature type="domain" description="YetF-like N-terminal transmembrane" evidence="9">
    <location>
        <begin position="8"/>
        <end position="74"/>
    </location>
</feature>
<dbReference type="GO" id="GO:0005886">
    <property type="term" value="C:plasma membrane"/>
    <property type="evidence" value="ECO:0007669"/>
    <property type="project" value="UniProtKB-SubCell"/>
</dbReference>
<feature type="transmembrane region" description="Helical" evidence="7">
    <location>
        <begin position="55"/>
        <end position="77"/>
    </location>
</feature>
<dbReference type="PANTHER" id="PTHR34582">
    <property type="entry name" value="UPF0702 TRANSMEMBRANE PROTEIN YCAP"/>
    <property type="match status" value="1"/>
</dbReference>
<protein>
    <submittedName>
        <fullName evidence="10">DUF421 domain-containing protein</fullName>
    </submittedName>
</protein>
<evidence type="ECO:0000256" key="1">
    <source>
        <dbReference type="ARBA" id="ARBA00004651"/>
    </source>
</evidence>
<evidence type="ECO:0000256" key="6">
    <source>
        <dbReference type="ARBA" id="ARBA00023136"/>
    </source>
</evidence>
<dbReference type="InterPro" id="IPR048454">
    <property type="entry name" value="YetF_N"/>
</dbReference>
<comment type="caution">
    <text evidence="10">The sequence shown here is derived from an EMBL/GenBank/DDBJ whole genome shotgun (WGS) entry which is preliminary data.</text>
</comment>
<comment type="similarity">
    <text evidence="2">Belongs to the UPF0702 family.</text>
</comment>
<gene>
    <name evidence="10" type="ORF">FC770_08080</name>
</gene>
<keyword evidence="11" id="KW-1185">Reference proteome</keyword>
<feature type="transmembrane region" description="Helical" evidence="7">
    <location>
        <begin position="6"/>
        <end position="22"/>
    </location>
</feature>
<dbReference type="EMBL" id="SZPY01000002">
    <property type="protein sequence ID" value="TKI62350.1"/>
    <property type="molecule type" value="Genomic_DNA"/>
</dbReference>
<evidence type="ECO:0000313" key="10">
    <source>
        <dbReference type="EMBL" id="TKI62350.1"/>
    </source>
</evidence>
<dbReference type="Pfam" id="PF20730">
    <property type="entry name" value="YetF_N"/>
    <property type="match status" value="1"/>
</dbReference>
<evidence type="ECO:0000313" key="11">
    <source>
        <dbReference type="Proteomes" id="UP000307808"/>
    </source>
</evidence>